<organism evidence="1 2">
    <name type="scientific">Polaribacter sejongensis</name>
    <dbReference type="NCBI Taxonomy" id="985043"/>
    <lineage>
        <taxon>Bacteria</taxon>
        <taxon>Pseudomonadati</taxon>
        <taxon>Bacteroidota</taxon>
        <taxon>Flavobacteriia</taxon>
        <taxon>Flavobacteriales</taxon>
        <taxon>Flavobacteriaceae</taxon>
    </lineage>
</organism>
<dbReference type="PROSITE" id="PS51257">
    <property type="entry name" value="PROKAR_LIPOPROTEIN"/>
    <property type="match status" value="1"/>
</dbReference>
<evidence type="ECO:0000313" key="1">
    <source>
        <dbReference type="EMBL" id="AUC22070.1"/>
    </source>
</evidence>
<name>A0ABM6PZ11_9FLAO</name>
<protein>
    <recommendedName>
        <fullName evidence="3">Lipoprotein</fullName>
    </recommendedName>
</protein>
<evidence type="ECO:0000313" key="2">
    <source>
        <dbReference type="Proteomes" id="UP000232721"/>
    </source>
</evidence>
<gene>
    <name evidence="1" type="ORF">BTO15_08160</name>
</gene>
<proteinExistence type="predicted"/>
<keyword evidence="2" id="KW-1185">Reference proteome</keyword>
<evidence type="ECO:0008006" key="3">
    <source>
        <dbReference type="Google" id="ProtNLM"/>
    </source>
</evidence>
<dbReference type="RefSeq" id="WP_208891050.1">
    <property type="nucleotide sequence ID" value="NZ_CP019336.1"/>
</dbReference>
<reference evidence="1 2" key="1">
    <citation type="submission" date="2017-02" db="EMBL/GenBank/DDBJ databases">
        <title>Trade-off between light-utilization and light-protection in marine flavobacteria.</title>
        <authorList>
            <person name="Kumagai Y."/>
            <person name="Yoshizawa S."/>
            <person name="Kogure K."/>
            <person name="Iwasaki W."/>
        </authorList>
    </citation>
    <scope>NUCLEOTIDE SEQUENCE [LARGE SCALE GENOMIC DNA]</scope>
    <source>
        <strain evidence="1 2">KCTC 23670</strain>
    </source>
</reference>
<dbReference type="EMBL" id="CP019336">
    <property type="protein sequence ID" value="AUC22070.1"/>
    <property type="molecule type" value="Genomic_DNA"/>
</dbReference>
<accession>A0ABM6PZ11</accession>
<sequence>MKLLFIVFSFLLITSCQKEKPSTLIPNFLVGDWIRVNEEEGNTTYESWNTNLKGLGYTLKENDTIFKEKLSFITVKDTLFLKVEGVNDTATLFKLTQQTDSSFVCENPKNEFPKTIQYYLENKQLKAIVSANNFKIEFIFDKL</sequence>
<dbReference type="Proteomes" id="UP000232721">
    <property type="component" value="Chromosome"/>
</dbReference>